<evidence type="ECO:0000313" key="12">
    <source>
        <dbReference type="Proteomes" id="UP001597391"/>
    </source>
</evidence>
<name>A0ABW5XE63_9MICO</name>
<protein>
    <recommendedName>
        <fullName evidence="9">Sec-independent protein translocase protein TatA</fullName>
    </recommendedName>
</protein>
<evidence type="ECO:0000256" key="10">
    <source>
        <dbReference type="SAM" id="MobiDB-lite"/>
    </source>
</evidence>
<keyword evidence="6 9" id="KW-1133">Transmembrane helix</keyword>
<comment type="function">
    <text evidence="9">Part of the twin-arginine translocation (Tat) system that transports large folded proteins containing a characteristic twin-arginine motif in their signal peptide across membranes. TatA could form the protein-conducting channel of the Tat system.</text>
</comment>
<dbReference type="HAMAP" id="MF_00236">
    <property type="entry name" value="TatA_E"/>
    <property type="match status" value="1"/>
</dbReference>
<dbReference type="EMBL" id="JBHUOP010000001">
    <property type="protein sequence ID" value="MFD2839575.1"/>
    <property type="molecule type" value="Genomic_DNA"/>
</dbReference>
<reference evidence="12" key="1">
    <citation type="journal article" date="2019" name="Int. J. Syst. Evol. Microbiol.">
        <title>The Global Catalogue of Microorganisms (GCM) 10K type strain sequencing project: providing services to taxonomists for standard genome sequencing and annotation.</title>
        <authorList>
            <consortium name="The Broad Institute Genomics Platform"/>
            <consortium name="The Broad Institute Genome Sequencing Center for Infectious Disease"/>
            <person name="Wu L."/>
            <person name="Ma J."/>
        </authorList>
    </citation>
    <scope>NUCLEOTIDE SEQUENCE [LARGE SCALE GENOMIC DNA]</scope>
    <source>
        <strain evidence="12">KCTC 33576</strain>
    </source>
</reference>
<keyword evidence="12" id="KW-1185">Reference proteome</keyword>
<keyword evidence="3 9" id="KW-1003">Cell membrane</keyword>
<evidence type="ECO:0000256" key="6">
    <source>
        <dbReference type="ARBA" id="ARBA00022989"/>
    </source>
</evidence>
<accession>A0ABW5XE63</accession>
<evidence type="ECO:0000256" key="9">
    <source>
        <dbReference type="HAMAP-Rule" id="MF_00236"/>
    </source>
</evidence>
<comment type="caution">
    <text evidence="11">The sequence shown here is derived from an EMBL/GenBank/DDBJ whole genome shotgun (WGS) entry which is preliminary data.</text>
</comment>
<evidence type="ECO:0000256" key="8">
    <source>
        <dbReference type="ARBA" id="ARBA00023136"/>
    </source>
</evidence>
<dbReference type="NCBIfam" id="TIGR01411">
    <property type="entry name" value="tatAE"/>
    <property type="match status" value="1"/>
</dbReference>
<keyword evidence="2 9" id="KW-0813">Transport</keyword>
<evidence type="ECO:0000256" key="1">
    <source>
        <dbReference type="ARBA" id="ARBA00004162"/>
    </source>
</evidence>
<feature type="region of interest" description="Disordered" evidence="10">
    <location>
        <begin position="48"/>
        <end position="76"/>
    </location>
</feature>
<keyword evidence="4 9" id="KW-0812">Transmembrane</keyword>
<evidence type="ECO:0000256" key="2">
    <source>
        <dbReference type="ARBA" id="ARBA00022448"/>
    </source>
</evidence>
<gene>
    <name evidence="9 11" type="primary">tatA</name>
    <name evidence="11" type="ORF">ACFSYH_03220</name>
</gene>
<comment type="similarity">
    <text evidence="9">Belongs to the TatA/E family.</text>
</comment>
<dbReference type="PANTHER" id="PTHR42982:SF8">
    <property type="entry name" value="SEC-INDEPENDENT PROTEIN TRANSLOCASE PROTEIN TATA"/>
    <property type="match status" value="1"/>
</dbReference>
<dbReference type="PANTHER" id="PTHR42982">
    <property type="entry name" value="SEC-INDEPENDENT PROTEIN TRANSLOCASE PROTEIN TATA"/>
    <property type="match status" value="1"/>
</dbReference>
<dbReference type="InterPro" id="IPR003369">
    <property type="entry name" value="TatA/B/E"/>
</dbReference>
<dbReference type="InterPro" id="IPR006312">
    <property type="entry name" value="TatA/E"/>
</dbReference>
<evidence type="ECO:0000313" key="11">
    <source>
        <dbReference type="EMBL" id="MFD2839575.1"/>
    </source>
</evidence>
<organism evidence="11 12">
    <name type="scientific">Populibacterium corticicola</name>
    <dbReference type="NCBI Taxonomy" id="1812826"/>
    <lineage>
        <taxon>Bacteria</taxon>
        <taxon>Bacillati</taxon>
        <taxon>Actinomycetota</taxon>
        <taxon>Actinomycetes</taxon>
        <taxon>Micrococcales</taxon>
        <taxon>Jonesiaceae</taxon>
        <taxon>Populibacterium</taxon>
    </lineage>
</organism>
<dbReference type="Pfam" id="PF02416">
    <property type="entry name" value="TatA_B_E"/>
    <property type="match status" value="1"/>
</dbReference>
<dbReference type="Proteomes" id="UP001597391">
    <property type="component" value="Unassembled WGS sequence"/>
</dbReference>
<comment type="subunit">
    <text evidence="9">The Tat system comprises two distinct complexes: a TatABC complex, containing multiple copies of TatA, TatB and TatC subunits, and a separate TatA complex, containing only TatA subunits. Substrates initially bind to the TatABC complex, which probably triggers association of the separate TatA complex to form the active translocon.</text>
</comment>
<dbReference type="Gene3D" id="1.20.5.3310">
    <property type="match status" value="1"/>
</dbReference>
<keyword evidence="8 9" id="KW-0472">Membrane</keyword>
<evidence type="ECO:0000256" key="4">
    <source>
        <dbReference type="ARBA" id="ARBA00022692"/>
    </source>
</evidence>
<sequence length="76" mass="8383">MPGMRSVWHWVLLIVVILLVFGSKKLPDIARSVGQSMKIFKKEIKELTDDDAPAQSNPAESVSSADTADTKRKDNA</sequence>
<feature type="compositionally biased region" description="Polar residues" evidence="10">
    <location>
        <begin position="54"/>
        <end position="67"/>
    </location>
</feature>
<proteinExistence type="inferred from homology"/>
<dbReference type="NCBIfam" id="NF001854">
    <property type="entry name" value="PRK00575.1"/>
    <property type="match status" value="1"/>
</dbReference>
<keyword evidence="7 9" id="KW-0811">Translocation</keyword>
<evidence type="ECO:0000256" key="3">
    <source>
        <dbReference type="ARBA" id="ARBA00022475"/>
    </source>
</evidence>
<keyword evidence="5 9" id="KW-0653">Protein transport</keyword>
<evidence type="ECO:0000256" key="5">
    <source>
        <dbReference type="ARBA" id="ARBA00022927"/>
    </source>
</evidence>
<evidence type="ECO:0000256" key="7">
    <source>
        <dbReference type="ARBA" id="ARBA00023010"/>
    </source>
</evidence>
<comment type="subcellular location">
    <subcellularLocation>
        <location evidence="1 9">Cell membrane</location>
        <topology evidence="1 9">Single-pass membrane protein</topology>
    </subcellularLocation>
</comment>